<dbReference type="KEGG" id="tut:107371092"/>
<dbReference type="STRING" id="32264.T1JXQ6"/>
<keyword evidence="3 9" id="KW-0853">WD repeat</keyword>
<evidence type="ECO:0000313" key="13">
    <source>
        <dbReference type="Proteomes" id="UP000015104"/>
    </source>
</evidence>
<evidence type="ECO:0000256" key="9">
    <source>
        <dbReference type="PROSITE-ProRule" id="PRU00221"/>
    </source>
</evidence>
<keyword evidence="7" id="KW-0234">DNA repair</keyword>
<feature type="repeat" description="WD" evidence="9">
    <location>
        <begin position="81"/>
        <end position="122"/>
    </location>
</feature>
<keyword evidence="4" id="KW-0677">Repeat</keyword>
<dbReference type="GO" id="GO:0033186">
    <property type="term" value="C:CAF-1 complex"/>
    <property type="evidence" value="ECO:0007669"/>
    <property type="project" value="TreeGrafter"/>
</dbReference>
<keyword evidence="5" id="KW-0227">DNA damage</keyword>
<feature type="compositionally biased region" description="Polar residues" evidence="10">
    <location>
        <begin position="513"/>
        <end position="534"/>
    </location>
</feature>
<keyword evidence="13" id="KW-1185">Reference proteome</keyword>
<evidence type="ECO:0000256" key="4">
    <source>
        <dbReference type="ARBA" id="ARBA00022737"/>
    </source>
</evidence>
<feature type="domain" description="CAF1B/HIR1 beta-propeller" evidence="11">
    <location>
        <begin position="1"/>
        <end position="415"/>
    </location>
</feature>
<dbReference type="PROSITE" id="PS50082">
    <property type="entry name" value="WD_REPEATS_2"/>
    <property type="match status" value="3"/>
</dbReference>
<sequence>MRIYCPEIAWHNQEPVLSLDIKKIDNNLYKAITSGSDRHLVVWKVTLAQRDVNSVPCSSNGSFASGSTIKKQVTIEPLADLNRHQKAINVVKFSPNINVFASGDDEGNIFVWKLQDKSGESMMSDNNTNGGDKKLNSGNCFDETEGNINEEDWCLWKTLRGHNEDVVDLCWSPNGQFLLSGSVDNDAIVWDVNKGVRLNYLSGHKGYVQGVAWDPFDNYIVTLATDRSLRVYNTASKKLTYKINKFAVKIDEDIFKKTRLFYDDTLPTYSRRICFSPGGELLLAPSGVVELDADGENYKFTNAVHIFQRDCINKPRCWNSTGNLYNTAVRCCPQRFELRKELDNPFPFPYRIIYAVATQESVLLFDTQQPSPFAIISNIHYTRLTDISWSDDGRLLIVSSTDGYCTFIIFDELELGIPYNGDYYKYEPTPQNSCAASPSKESQDTDQSAPDSASKPKKTPEVTKITNFFRKLDKTEIKSPNLRSPLQTLGSIKRKEIVDLSTEESPMKKFHCSSGSVETETSNENVGKSPVSSHQDVHERPKLGAAQKLTASFDRLATEEEASSLSHEDPVEPMQVVEEEPNKPVPVISSFQAPKAPRRVPFVTLTAPKKK</sequence>
<evidence type="ECO:0000256" key="1">
    <source>
        <dbReference type="ARBA" id="ARBA00004123"/>
    </source>
</evidence>
<dbReference type="PANTHER" id="PTHR15271:SF4">
    <property type="entry name" value="CHROMATIN ASSEMBLY FACTOR 1 SUBUNIT B"/>
    <property type="match status" value="1"/>
</dbReference>
<evidence type="ECO:0000256" key="7">
    <source>
        <dbReference type="ARBA" id="ARBA00023204"/>
    </source>
</evidence>
<protein>
    <recommendedName>
        <fullName evidence="11">CAF1B/HIR1 beta-propeller domain-containing protein</fullName>
    </recommendedName>
</protein>
<feature type="compositionally biased region" description="Polar residues" evidence="10">
    <location>
        <begin position="430"/>
        <end position="451"/>
    </location>
</feature>
<reference evidence="13" key="1">
    <citation type="submission" date="2011-08" db="EMBL/GenBank/DDBJ databases">
        <authorList>
            <person name="Rombauts S."/>
        </authorList>
    </citation>
    <scope>NUCLEOTIDE SEQUENCE</scope>
    <source>
        <strain evidence="13">London</strain>
    </source>
</reference>
<dbReference type="Gene3D" id="2.130.10.10">
    <property type="entry name" value="YVTN repeat-like/Quinoprotein amine dehydrogenase"/>
    <property type="match status" value="2"/>
</dbReference>
<feature type="region of interest" description="Disordered" evidence="10">
    <location>
        <begin position="504"/>
        <end position="597"/>
    </location>
</feature>
<dbReference type="InterPro" id="IPR036322">
    <property type="entry name" value="WD40_repeat_dom_sf"/>
</dbReference>
<evidence type="ECO:0000256" key="6">
    <source>
        <dbReference type="ARBA" id="ARBA00022853"/>
    </source>
</evidence>
<reference evidence="12" key="2">
    <citation type="submission" date="2015-06" db="UniProtKB">
        <authorList>
            <consortium name="EnsemblMetazoa"/>
        </authorList>
    </citation>
    <scope>IDENTIFICATION</scope>
</reference>
<dbReference type="Pfam" id="PF24105">
    <property type="entry name" value="Beta-prop_CAF1B_HIR1"/>
    <property type="match status" value="1"/>
</dbReference>
<dbReference type="InterPro" id="IPR001680">
    <property type="entry name" value="WD40_rpt"/>
</dbReference>
<dbReference type="EMBL" id="CAEY01000835">
    <property type="status" value="NOT_ANNOTATED_CDS"/>
    <property type="molecule type" value="Genomic_DNA"/>
</dbReference>
<evidence type="ECO:0000256" key="5">
    <source>
        <dbReference type="ARBA" id="ARBA00022763"/>
    </source>
</evidence>
<feature type="region of interest" description="Disordered" evidence="10">
    <location>
        <begin position="430"/>
        <end position="460"/>
    </location>
</feature>
<dbReference type="InterPro" id="IPR019775">
    <property type="entry name" value="WD40_repeat_CS"/>
</dbReference>
<gene>
    <name evidence="12" type="primary">107371092</name>
</gene>
<comment type="subcellular location">
    <subcellularLocation>
        <location evidence="1">Nucleus</location>
    </subcellularLocation>
</comment>
<dbReference type="PROSITE" id="PS00678">
    <property type="entry name" value="WD_REPEATS_1"/>
    <property type="match status" value="1"/>
</dbReference>
<keyword evidence="8" id="KW-0539">Nucleus</keyword>
<dbReference type="PROSITE" id="PS50294">
    <property type="entry name" value="WD_REPEATS_REGION"/>
    <property type="match status" value="3"/>
</dbReference>
<name>T1JXQ6_TETUR</name>
<dbReference type="GO" id="GO:0006335">
    <property type="term" value="P:DNA replication-dependent chromatin assembly"/>
    <property type="evidence" value="ECO:0007669"/>
    <property type="project" value="InterPro"/>
</dbReference>
<dbReference type="EnsemblMetazoa" id="tetur02g12870.1">
    <property type="protein sequence ID" value="tetur02g12870.1"/>
    <property type="gene ID" value="tetur02g12870"/>
</dbReference>
<dbReference type="InterPro" id="IPR015943">
    <property type="entry name" value="WD40/YVTN_repeat-like_dom_sf"/>
</dbReference>
<dbReference type="InterPro" id="IPR045145">
    <property type="entry name" value="PTHR15271"/>
</dbReference>
<dbReference type="HOGENOM" id="CLU_010127_5_0_1"/>
<evidence type="ECO:0000259" key="11">
    <source>
        <dbReference type="Pfam" id="PF24105"/>
    </source>
</evidence>
<dbReference type="eggNOG" id="KOG1009">
    <property type="taxonomic scope" value="Eukaryota"/>
</dbReference>
<dbReference type="InterPro" id="IPR055410">
    <property type="entry name" value="Beta-prop_CAF1B_HIR1"/>
</dbReference>
<evidence type="ECO:0000256" key="10">
    <source>
        <dbReference type="SAM" id="MobiDB-lite"/>
    </source>
</evidence>
<dbReference type="OMA" id="MMACASS"/>
<comment type="similarity">
    <text evidence="2">Belongs to the WD repeat HIR1 family.</text>
</comment>
<dbReference type="AlphaFoldDB" id="T1JXQ6"/>
<evidence type="ECO:0000256" key="8">
    <source>
        <dbReference type="ARBA" id="ARBA00023242"/>
    </source>
</evidence>
<keyword evidence="6" id="KW-0156">Chromatin regulator</keyword>
<dbReference type="SUPFAM" id="SSF50978">
    <property type="entry name" value="WD40 repeat-like"/>
    <property type="match status" value="1"/>
</dbReference>
<dbReference type="GO" id="GO:0005634">
    <property type="term" value="C:nucleus"/>
    <property type="evidence" value="ECO:0007669"/>
    <property type="project" value="UniProtKB-SubCell"/>
</dbReference>
<proteinExistence type="inferred from homology"/>
<feature type="repeat" description="WD" evidence="9">
    <location>
        <begin position="159"/>
        <end position="200"/>
    </location>
</feature>
<dbReference type="SMART" id="SM00320">
    <property type="entry name" value="WD40"/>
    <property type="match status" value="5"/>
</dbReference>
<dbReference type="PANTHER" id="PTHR15271">
    <property type="entry name" value="CHROMATIN ASSEMBLY FACTOR 1 SUBUNIT B"/>
    <property type="match status" value="1"/>
</dbReference>
<organism evidence="12 13">
    <name type="scientific">Tetranychus urticae</name>
    <name type="common">Two-spotted spider mite</name>
    <dbReference type="NCBI Taxonomy" id="32264"/>
    <lineage>
        <taxon>Eukaryota</taxon>
        <taxon>Metazoa</taxon>
        <taxon>Ecdysozoa</taxon>
        <taxon>Arthropoda</taxon>
        <taxon>Chelicerata</taxon>
        <taxon>Arachnida</taxon>
        <taxon>Acari</taxon>
        <taxon>Acariformes</taxon>
        <taxon>Trombidiformes</taxon>
        <taxon>Prostigmata</taxon>
        <taxon>Eleutherengona</taxon>
        <taxon>Raphignathae</taxon>
        <taxon>Tetranychoidea</taxon>
        <taxon>Tetranychidae</taxon>
        <taxon>Tetranychus</taxon>
    </lineage>
</organism>
<accession>T1JXQ6</accession>
<dbReference type="Proteomes" id="UP000015104">
    <property type="component" value="Unassembled WGS sequence"/>
</dbReference>
<dbReference type="GO" id="GO:0006281">
    <property type="term" value="P:DNA repair"/>
    <property type="evidence" value="ECO:0007669"/>
    <property type="project" value="UniProtKB-KW"/>
</dbReference>
<feature type="repeat" description="WD" evidence="9">
    <location>
        <begin position="201"/>
        <end position="242"/>
    </location>
</feature>
<evidence type="ECO:0000313" key="12">
    <source>
        <dbReference type="EnsemblMetazoa" id="tetur02g12870.1"/>
    </source>
</evidence>
<dbReference type="OrthoDB" id="71227at2759"/>
<evidence type="ECO:0000256" key="3">
    <source>
        <dbReference type="ARBA" id="ARBA00022574"/>
    </source>
</evidence>
<evidence type="ECO:0000256" key="2">
    <source>
        <dbReference type="ARBA" id="ARBA00007306"/>
    </source>
</evidence>
<dbReference type="GO" id="GO:0006334">
    <property type="term" value="P:nucleosome assembly"/>
    <property type="evidence" value="ECO:0007669"/>
    <property type="project" value="TreeGrafter"/>
</dbReference>